<feature type="compositionally biased region" description="Low complexity" evidence="1">
    <location>
        <begin position="100"/>
        <end position="116"/>
    </location>
</feature>
<accession>A0AAW0BLC6</accession>
<feature type="region of interest" description="Disordered" evidence="1">
    <location>
        <begin position="185"/>
        <end position="213"/>
    </location>
</feature>
<dbReference type="Proteomes" id="UP001383192">
    <property type="component" value="Unassembled WGS sequence"/>
</dbReference>
<comment type="caution">
    <text evidence="2">The sequence shown here is derived from an EMBL/GenBank/DDBJ whole genome shotgun (WGS) entry which is preliminary data.</text>
</comment>
<feature type="region of interest" description="Disordered" evidence="1">
    <location>
        <begin position="82"/>
        <end position="158"/>
    </location>
</feature>
<keyword evidence="3" id="KW-1185">Reference proteome</keyword>
<dbReference type="EMBL" id="JAYKXP010000102">
    <property type="protein sequence ID" value="KAK7026661.1"/>
    <property type="molecule type" value="Genomic_DNA"/>
</dbReference>
<feature type="compositionally biased region" description="Basic residues" evidence="1">
    <location>
        <begin position="139"/>
        <end position="157"/>
    </location>
</feature>
<gene>
    <name evidence="2" type="ORF">VNI00_015534</name>
</gene>
<sequence>MKRLDTPARASFCGELHFISIPFYISSNIKKLRLLFGIDSLKHLFDGRKTHSETYFSPYLLATDHNLDARLVEALTAHEDFPLESPLTTPPSTPPPTPLSSPISSPRSSTVSLPISQPLTANLPTPSEPSGLDNEPHRKNTPRNKKKSHELRKRRRQMSNVLVFARNPTRIKMHKLRLAIVSQASPLPETVQDEHLKPTSTSYLGTQRPLPDK</sequence>
<organism evidence="2 3">
    <name type="scientific">Paramarasmius palmivorus</name>
    <dbReference type="NCBI Taxonomy" id="297713"/>
    <lineage>
        <taxon>Eukaryota</taxon>
        <taxon>Fungi</taxon>
        <taxon>Dikarya</taxon>
        <taxon>Basidiomycota</taxon>
        <taxon>Agaricomycotina</taxon>
        <taxon>Agaricomycetes</taxon>
        <taxon>Agaricomycetidae</taxon>
        <taxon>Agaricales</taxon>
        <taxon>Marasmiineae</taxon>
        <taxon>Marasmiaceae</taxon>
        <taxon>Paramarasmius</taxon>
    </lineage>
</organism>
<reference evidence="2 3" key="1">
    <citation type="submission" date="2024-01" db="EMBL/GenBank/DDBJ databases">
        <title>A draft genome for a cacao thread blight-causing isolate of Paramarasmius palmivorus.</title>
        <authorList>
            <person name="Baruah I.K."/>
            <person name="Bukari Y."/>
            <person name="Amoako-Attah I."/>
            <person name="Meinhardt L.W."/>
            <person name="Bailey B.A."/>
            <person name="Cohen S.P."/>
        </authorList>
    </citation>
    <scope>NUCLEOTIDE SEQUENCE [LARGE SCALE GENOMIC DNA]</scope>
    <source>
        <strain evidence="2 3">GH-12</strain>
    </source>
</reference>
<evidence type="ECO:0000313" key="3">
    <source>
        <dbReference type="Proteomes" id="UP001383192"/>
    </source>
</evidence>
<name>A0AAW0BLC6_9AGAR</name>
<proteinExistence type="predicted"/>
<dbReference type="AlphaFoldDB" id="A0AAW0BLC6"/>
<feature type="compositionally biased region" description="Pro residues" evidence="1">
    <location>
        <begin position="88"/>
        <end position="99"/>
    </location>
</feature>
<evidence type="ECO:0000256" key="1">
    <source>
        <dbReference type="SAM" id="MobiDB-lite"/>
    </source>
</evidence>
<protein>
    <submittedName>
        <fullName evidence="2">Uncharacterized protein</fullName>
    </submittedName>
</protein>
<evidence type="ECO:0000313" key="2">
    <source>
        <dbReference type="EMBL" id="KAK7026661.1"/>
    </source>
</evidence>